<dbReference type="RefSeq" id="WP_010823928.1">
    <property type="nucleotide sequence ID" value="NZ_WVTG01000007.1"/>
</dbReference>
<name>A0AAP6RF46_ENTFL</name>
<dbReference type="GO" id="GO:0050334">
    <property type="term" value="F:thiaminase activity"/>
    <property type="evidence" value="ECO:0007669"/>
    <property type="project" value="UniProtKB-EC"/>
</dbReference>
<evidence type="ECO:0000256" key="9">
    <source>
        <dbReference type="RuleBase" id="RU363093"/>
    </source>
</evidence>
<dbReference type="Pfam" id="PF03070">
    <property type="entry name" value="TENA_THI-4"/>
    <property type="match status" value="1"/>
</dbReference>
<proteinExistence type="inferred from homology"/>
<evidence type="ECO:0000256" key="3">
    <source>
        <dbReference type="ARBA" id="ARBA00010264"/>
    </source>
</evidence>
<dbReference type="AlphaFoldDB" id="A0AAP6RF46"/>
<organism evidence="11 12">
    <name type="scientific">Enterococcus faecalis</name>
    <name type="common">Streptococcus faecalis</name>
    <dbReference type="NCBI Taxonomy" id="1351"/>
    <lineage>
        <taxon>Bacteria</taxon>
        <taxon>Bacillati</taxon>
        <taxon>Bacillota</taxon>
        <taxon>Bacilli</taxon>
        <taxon>Lactobacillales</taxon>
        <taxon>Enterococcaceae</taxon>
        <taxon>Enterococcus</taxon>
    </lineage>
</organism>
<comment type="pathway">
    <text evidence="2 9">Cofactor biosynthesis; thiamine diphosphate biosynthesis.</text>
</comment>
<dbReference type="NCBIfam" id="TIGR04306">
    <property type="entry name" value="salvage_TenA"/>
    <property type="match status" value="1"/>
</dbReference>
<evidence type="ECO:0000313" key="12">
    <source>
        <dbReference type="Proteomes" id="UP000429730"/>
    </source>
</evidence>
<evidence type="ECO:0000256" key="2">
    <source>
        <dbReference type="ARBA" id="ARBA00004948"/>
    </source>
</evidence>
<dbReference type="SUPFAM" id="SSF48613">
    <property type="entry name" value="Heme oxygenase-like"/>
    <property type="match status" value="1"/>
</dbReference>
<dbReference type="GO" id="GO:0005829">
    <property type="term" value="C:cytosol"/>
    <property type="evidence" value="ECO:0007669"/>
    <property type="project" value="TreeGrafter"/>
</dbReference>
<evidence type="ECO:0000256" key="1">
    <source>
        <dbReference type="ARBA" id="ARBA00001881"/>
    </source>
</evidence>
<comment type="catalytic activity">
    <reaction evidence="1 9">
        <text>4-amino-5-aminomethyl-2-methylpyrimidine + H2O = 4-amino-5-hydroxymethyl-2-methylpyrimidine + NH4(+)</text>
        <dbReference type="Rhea" id="RHEA:31799"/>
        <dbReference type="ChEBI" id="CHEBI:15377"/>
        <dbReference type="ChEBI" id="CHEBI:16892"/>
        <dbReference type="ChEBI" id="CHEBI:28938"/>
        <dbReference type="ChEBI" id="CHEBI:63416"/>
        <dbReference type="EC" id="3.5.99.2"/>
    </reaction>
</comment>
<dbReference type="InterPro" id="IPR050967">
    <property type="entry name" value="Thiamine_Salvage_TenA"/>
</dbReference>
<dbReference type="EMBL" id="WVTJ01000003">
    <property type="protein sequence ID" value="MXS51628.1"/>
    <property type="molecule type" value="Genomic_DNA"/>
</dbReference>
<comment type="similarity">
    <text evidence="3 9">Belongs to the TenA family.</text>
</comment>
<dbReference type="Proteomes" id="UP000429730">
    <property type="component" value="Unassembled WGS sequence"/>
</dbReference>
<evidence type="ECO:0000256" key="6">
    <source>
        <dbReference type="ARBA" id="ARBA00013647"/>
    </source>
</evidence>
<evidence type="ECO:0000256" key="5">
    <source>
        <dbReference type="ARBA" id="ARBA00012684"/>
    </source>
</evidence>
<dbReference type="EC" id="3.5.99.2" evidence="5 9"/>
<evidence type="ECO:0000313" key="11">
    <source>
        <dbReference type="EMBL" id="MXS51628.1"/>
    </source>
</evidence>
<dbReference type="Gene3D" id="1.20.910.10">
    <property type="entry name" value="Heme oxygenase-like"/>
    <property type="match status" value="1"/>
</dbReference>
<dbReference type="GO" id="GO:0009228">
    <property type="term" value="P:thiamine biosynthetic process"/>
    <property type="evidence" value="ECO:0007669"/>
    <property type="project" value="UniProtKB-KW"/>
</dbReference>
<dbReference type="InterPro" id="IPR016084">
    <property type="entry name" value="Haem_Oase-like_multi-hlx"/>
</dbReference>
<dbReference type="PANTHER" id="PTHR43198:SF2">
    <property type="entry name" value="SI:CH1073-67J19.1-RELATED"/>
    <property type="match status" value="1"/>
</dbReference>
<comment type="subunit">
    <text evidence="4">Homotetramer.</text>
</comment>
<evidence type="ECO:0000256" key="8">
    <source>
        <dbReference type="ARBA" id="ARBA00048337"/>
    </source>
</evidence>
<protein>
    <recommendedName>
        <fullName evidence="6 9">Aminopyrimidine aminohydrolase</fullName>
        <ecNumber evidence="5 9">3.5.99.2</ecNumber>
    </recommendedName>
</protein>
<gene>
    <name evidence="11" type="primary">tenA</name>
    <name evidence="11" type="ORF">GTI81_02635</name>
</gene>
<comment type="caution">
    <text evidence="11">The sequence shown here is derived from an EMBL/GenBank/DDBJ whole genome shotgun (WGS) entry which is preliminary data.</text>
</comment>
<comment type="function">
    <text evidence="9">Catalyzes an amino-pyrimidine hydrolysis reaction at the C5' of the pyrimidine moiety of thiamine compounds, a reaction that is part of a thiamine salvage pathway.</text>
</comment>
<evidence type="ECO:0000259" key="10">
    <source>
        <dbReference type="Pfam" id="PF03070"/>
    </source>
</evidence>
<reference evidence="11 12" key="1">
    <citation type="submission" date="2019-04" db="EMBL/GenBank/DDBJ databases">
        <title>Step-wise assembly of the neonatal virome modulated by breast feeding.</title>
        <authorList>
            <person name="Liang G."/>
            <person name="Bushman F."/>
        </authorList>
    </citation>
    <scope>NUCLEOTIDE SEQUENCE [LARGE SCALE GENOMIC DNA]</scope>
    <source>
        <strain evidence="11 12">E3754</strain>
    </source>
</reference>
<dbReference type="InterPro" id="IPR027574">
    <property type="entry name" value="Thiaminase_II"/>
</dbReference>
<evidence type="ECO:0000256" key="4">
    <source>
        <dbReference type="ARBA" id="ARBA00011881"/>
    </source>
</evidence>
<dbReference type="CDD" id="cd19364">
    <property type="entry name" value="TenA_C_BsTenA-like"/>
    <property type="match status" value="1"/>
</dbReference>
<dbReference type="PANTHER" id="PTHR43198">
    <property type="entry name" value="BIFUNCTIONAL TH2 PROTEIN"/>
    <property type="match status" value="1"/>
</dbReference>
<keyword evidence="7 9" id="KW-0784">Thiamine biosynthesis</keyword>
<accession>A0AAP6RF46</accession>
<feature type="domain" description="Thiaminase-2/PQQC" evidence="10">
    <location>
        <begin position="10"/>
        <end position="214"/>
    </location>
</feature>
<dbReference type="InterPro" id="IPR004305">
    <property type="entry name" value="Thiaminase-2/PQQC"/>
</dbReference>
<comment type="catalytic activity">
    <reaction evidence="8 9">
        <text>thiamine + H2O = 5-(2-hydroxyethyl)-4-methylthiazole + 4-amino-5-hydroxymethyl-2-methylpyrimidine + H(+)</text>
        <dbReference type="Rhea" id="RHEA:17509"/>
        <dbReference type="ChEBI" id="CHEBI:15377"/>
        <dbReference type="ChEBI" id="CHEBI:15378"/>
        <dbReference type="ChEBI" id="CHEBI:16892"/>
        <dbReference type="ChEBI" id="CHEBI:17957"/>
        <dbReference type="ChEBI" id="CHEBI:18385"/>
        <dbReference type="EC" id="3.5.99.2"/>
    </reaction>
</comment>
<evidence type="ECO:0000256" key="7">
    <source>
        <dbReference type="ARBA" id="ARBA00022977"/>
    </source>
</evidence>
<sequence length="227" mass="26708">MTFTEQAKEQAQASWQGSFQHPFITELHEGTLSPTIFRYYLIQDHYYLKHFSQLYRLIAAQTQQPRLKKLLLTNAENLALGELAIRETFFEELEITEEEVAATPIAPTAYHYVSHMYRQLIEGTPKTAAASMLPCSWLYQEIGAQLVKQHSPESLYQRWIETYAGEEAYQHVQEERQLLDQLYEESSPQEQAAMITAFVISSEMEYAFWEMAYTHETWIQKEEMNMW</sequence>
<keyword evidence="9" id="KW-0378">Hydrolase</keyword>